<dbReference type="RefSeq" id="WP_124540625.1">
    <property type="nucleotide sequence ID" value="NZ_QUSW01000003.1"/>
</dbReference>
<comment type="cofactor">
    <cofactor evidence="7">
        <name>Zn(2+)</name>
        <dbReference type="ChEBI" id="CHEBI:29105"/>
    </cofactor>
    <cofactor evidence="7">
        <name>Fe(3+)</name>
        <dbReference type="ChEBI" id="CHEBI:29034"/>
    </cofactor>
    <text evidence="7">Binds 1 zinc or iron ion per subunit.</text>
</comment>
<reference evidence="9 10" key="2">
    <citation type="submission" date="2018-12" db="EMBL/GenBank/DDBJ databases">
        <title>Rhizobacter gummiphilus sp. nov., a rubber-degrading bacterium isolated from the soil of a botanical garden in Japan.</title>
        <authorList>
            <person name="Shunsuke S.S."/>
        </authorList>
    </citation>
    <scope>NUCLEOTIDE SEQUENCE [LARGE SCALE GENOMIC DNA]</scope>
    <source>
        <strain evidence="9 10">S-16</strain>
    </source>
</reference>
<proteinExistence type="inferred from homology"/>
<dbReference type="InterPro" id="IPR006680">
    <property type="entry name" value="Amidohydro-rel"/>
</dbReference>
<feature type="binding site" evidence="7">
    <location>
        <position position="78"/>
    </location>
    <ligand>
        <name>4-imidazolone-5-propanoate</name>
        <dbReference type="ChEBI" id="CHEBI:77893"/>
    </ligand>
</feature>
<dbReference type="Gene3D" id="2.30.40.10">
    <property type="entry name" value="Urease, subunit C, domain 1"/>
    <property type="match status" value="1"/>
</dbReference>
<evidence type="ECO:0000256" key="1">
    <source>
        <dbReference type="ARBA" id="ARBA00012864"/>
    </source>
</evidence>
<keyword evidence="2 7" id="KW-0479">Metal-binding</keyword>
<feature type="binding site" evidence="7">
    <location>
        <position position="314"/>
    </location>
    <ligand>
        <name>Zn(2+)</name>
        <dbReference type="ChEBI" id="CHEBI:29105"/>
    </ligand>
</feature>
<evidence type="ECO:0000256" key="7">
    <source>
        <dbReference type="HAMAP-Rule" id="MF_00372"/>
    </source>
</evidence>
<feature type="binding site" evidence="7">
    <location>
        <position position="174"/>
    </location>
    <ligand>
        <name>4-imidazolone-5-propanoate</name>
        <dbReference type="ChEBI" id="CHEBI:77893"/>
    </ligand>
</feature>
<dbReference type="EC" id="3.5.2.7" evidence="1 7"/>
<comment type="catalytic activity">
    <reaction evidence="7">
        <text>4-imidazolone-5-propanoate + H2O = N-formimidoyl-L-glutamate</text>
        <dbReference type="Rhea" id="RHEA:23660"/>
        <dbReference type="ChEBI" id="CHEBI:15377"/>
        <dbReference type="ChEBI" id="CHEBI:58928"/>
        <dbReference type="ChEBI" id="CHEBI:77893"/>
        <dbReference type="EC" id="3.5.2.7"/>
    </reaction>
</comment>
<feature type="binding site" evidence="7">
    <location>
        <position position="239"/>
    </location>
    <ligand>
        <name>Fe(3+)</name>
        <dbReference type="ChEBI" id="CHEBI:29034"/>
    </ligand>
</feature>
<dbReference type="CDD" id="cd01296">
    <property type="entry name" value="Imidazolone-5PH"/>
    <property type="match status" value="1"/>
</dbReference>
<evidence type="ECO:0000313" key="9">
    <source>
        <dbReference type="EMBL" id="RQP24173.1"/>
    </source>
</evidence>
<organism evidence="9 10">
    <name type="scientific">Piscinibacter terrae</name>
    <dbReference type="NCBI Taxonomy" id="2496871"/>
    <lineage>
        <taxon>Bacteria</taxon>
        <taxon>Pseudomonadati</taxon>
        <taxon>Pseudomonadota</taxon>
        <taxon>Betaproteobacteria</taxon>
        <taxon>Burkholderiales</taxon>
        <taxon>Sphaerotilaceae</taxon>
        <taxon>Piscinibacter</taxon>
    </lineage>
</organism>
<dbReference type="GO" id="GO:0019557">
    <property type="term" value="P:L-histidine catabolic process to glutamate and formate"/>
    <property type="evidence" value="ECO:0007669"/>
    <property type="project" value="UniProtKB-UniPathway"/>
</dbReference>
<comment type="function">
    <text evidence="7">Catalyzes the hydrolytic cleavage of the carbon-nitrogen bond in imidazolone-5-propanoate to yield N-formimidoyl-L-glutamate. It is the third step in the universal histidine degradation pathway.</text>
</comment>
<feature type="domain" description="Amidohydrolase-related" evidence="8">
    <location>
        <begin position="61"/>
        <end position="379"/>
    </location>
</feature>
<dbReference type="FunFam" id="3.20.20.140:FF:000007">
    <property type="entry name" value="Imidazolonepropionase"/>
    <property type="match status" value="1"/>
</dbReference>
<comment type="pathway">
    <text evidence="7">Amino-acid degradation; L-histidine degradation into L-glutamate; N-formimidoyl-L-glutamate from L-histidine: step 3/3.</text>
</comment>
<dbReference type="OrthoDB" id="9776455at2"/>
<comment type="similarity">
    <text evidence="7">Belongs to the metallo-dependent hydrolases superfamily. HutI family.</text>
</comment>
<dbReference type="EMBL" id="QUSW01000003">
    <property type="protein sequence ID" value="RQP24173.1"/>
    <property type="molecule type" value="Genomic_DNA"/>
</dbReference>
<dbReference type="InterPro" id="IPR011059">
    <property type="entry name" value="Metal-dep_hydrolase_composite"/>
</dbReference>
<feature type="binding site" evidence="7">
    <location>
        <position position="141"/>
    </location>
    <ligand>
        <name>N-formimidoyl-L-glutamate</name>
        <dbReference type="ChEBI" id="CHEBI:58928"/>
    </ligand>
</feature>
<evidence type="ECO:0000256" key="3">
    <source>
        <dbReference type="ARBA" id="ARBA00022801"/>
    </source>
</evidence>
<feature type="binding site" evidence="7">
    <location>
        <position position="69"/>
    </location>
    <ligand>
        <name>Zn(2+)</name>
        <dbReference type="ChEBI" id="CHEBI:29105"/>
    </ligand>
</feature>
<dbReference type="GO" id="GO:0050480">
    <property type="term" value="F:imidazolonepropionase activity"/>
    <property type="evidence" value="ECO:0007669"/>
    <property type="project" value="UniProtKB-UniRule"/>
</dbReference>
<dbReference type="SUPFAM" id="SSF51556">
    <property type="entry name" value="Metallo-dependent hydrolases"/>
    <property type="match status" value="1"/>
</dbReference>
<evidence type="ECO:0000259" key="8">
    <source>
        <dbReference type="Pfam" id="PF01979"/>
    </source>
</evidence>
<dbReference type="HAMAP" id="MF_00372">
    <property type="entry name" value="HutI"/>
    <property type="match status" value="1"/>
</dbReference>
<evidence type="ECO:0000256" key="6">
    <source>
        <dbReference type="ARBA" id="ARBA00023004"/>
    </source>
</evidence>
<dbReference type="NCBIfam" id="TIGR01224">
    <property type="entry name" value="hutI"/>
    <property type="match status" value="1"/>
</dbReference>
<dbReference type="GO" id="GO:0005737">
    <property type="term" value="C:cytoplasm"/>
    <property type="evidence" value="ECO:0007669"/>
    <property type="project" value="UniProtKB-SubCell"/>
</dbReference>
<dbReference type="InterPro" id="IPR032466">
    <property type="entry name" value="Metal_Hydrolase"/>
</dbReference>
<sequence>MLDLLIRNVRIVDAVGDDCIASAPSFLGVHDGRIACIGLMQDLDATIHAAAKDRDGDGSLLTPGFIDCHTHLVYAGDRAREFDLRLRGASYEEIARAGGGIRSTVKLTREADERALFLASARRLKELMRHGVTTVEIKSGYGLSLDHELKCLRVARLLGERFPIEVRTTLLAAHAVPPEFDGQADAYIDEVVQRIIPEAKRQGLADAIDAFCETIGFSPQQTRRVFDAAQAAGLPVKLHAEQLSNQHGAALVAEYGGLSADHLEHLDEAGIAAMAKAGTVAVMLPGAFYFLRDTKLPPIDLLRRHRVPMAVSTDCNPGTSPCTHLPLMMNMACTLFRMTPAEALLGVTRHAAKALGLQATHGTIEVGKWADLCLWNVDQPAELAYAIAGSPLAGRFHHGLEHAL</sequence>
<dbReference type="PANTHER" id="PTHR42752:SF1">
    <property type="entry name" value="IMIDAZOLONEPROPIONASE-RELATED"/>
    <property type="match status" value="1"/>
</dbReference>
<keyword evidence="3 7" id="KW-0378">Hydrolase</keyword>
<dbReference type="GO" id="GO:0019556">
    <property type="term" value="P:L-histidine catabolic process to glutamate and formamide"/>
    <property type="evidence" value="ECO:0007669"/>
    <property type="project" value="UniProtKB-UniRule"/>
</dbReference>
<dbReference type="InterPro" id="IPR005920">
    <property type="entry name" value="HutI"/>
</dbReference>
<dbReference type="Gene3D" id="3.20.20.140">
    <property type="entry name" value="Metal-dependent hydrolases"/>
    <property type="match status" value="1"/>
</dbReference>
<accession>A0A3N7HR41</accession>
<dbReference type="AlphaFoldDB" id="A0A3N7HR41"/>
<reference evidence="9 10" key="1">
    <citation type="submission" date="2018-08" db="EMBL/GenBank/DDBJ databases">
        <authorList>
            <person name="Khan S.A."/>
            <person name="Jeon C.O."/>
            <person name="Chun B.H."/>
            <person name="Jeong S.E."/>
        </authorList>
    </citation>
    <scope>NUCLEOTIDE SEQUENCE [LARGE SCALE GENOMIC DNA]</scope>
    <source>
        <strain evidence="9 10">S-16</strain>
    </source>
</reference>
<feature type="binding site" evidence="7">
    <location>
        <position position="319"/>
    </location>
    <ligand>
        <name>4-imidazolone-5-propanoate</name>
        <dbReference type="ChEBI" id="CHEBI:77893"/>
    </ligand>
</feature>
<dbReference type="Proteomes" id="UP000267464">
    <property type="component" value="Unassembled WGS sequence"/>
</dbReference>
<comment type="subcellular location">
    <subcellularLocation>
        <location evidence="7">Cytoplasm</location>
    </subcellularLocation>
</comment>
<dbReference type="PANTHER" id="PTHR42752">
    <property type="entry name" value="IMIDAZOLONEPROPIONASE"/>
    <property type="match status" value="1"/>
</dbReference>
<feature type="binding site" evidence="7">
    <location>
        <position position="71"/>
    </location>
    <ligand>
        <name>Fe(3+)</name>
        <dbReference type="ChEBI" id="CHEBI:29034"/>
    </ligand>
</feature>
<evidence type="ECO:0000256" key="2">
    <source>
        <dbReference type="ARBA" id="ARBA00022723"/>
    </source>
</evidence>
<name>A0A3N7HR41_9BURK</name>
<feature type="binding site" evidence="7">
    <location>
        <position position="71"/>
    </location>
    <ligand>
        <name>Zn(2+)</name>
        <dbReference type="ChEBI" id="CHEBI:29105"/>
    </ligand>
</feature>
<feature type="binding site" evidence="7">
    <location>
        <position position="316"/>
    </location>
    <ligand>
        <name>N-formimidoyl-L-glutamate</name>
        <dbReference type="ChEBI" id="CHEBI:58928"/>
    </ligand>
</feature>
<dbReference type="SUPFAM" id="SSF51338">
    <property type="entry name" value="Composite domain of metallo-dependent hydrolases"/>
    <property type="match status" value="1"/>
</dbReference>
<feature type="binding site" evidence="7">
    <location>
        <position position="141"/>
    </location>
    <ligand>
        <name>4-imidazolone-5-propanoate</name>
        <dbReference type="ChEBI" id="CHEBI:77893"/>
    </ligand>
</feature>
<protein>
    <recommendedName>
        <fullName evidence="1 7">Imidazolonepropionase</fullName>
        <ecNumber evidence="1 7">3.5.2.7</ecNumber>
    </recommendedName>
    <alternativeName>
        <fullName evidence="7">Imidazolone-5-propionate hydrolase</fullName>
    </alternativeName>
</protein>
<keyword evidence="7" id="KW-0963">Cytoplasm</keyword>
<feature type="binding site" evidence="7">
    <location>
        <position position="318"/>
    </location>
    <ligand>
        <name>N-formimidoyl-L-glutamate</name>
        <dbReference type="ChEBI" id="CHEBI:58928"/>
    </ligand>
</feature>
<gene>
    <name evidence="7" type="primary">hutI</name>
    <name evidence="9" type="ORF">DZC73_12690</name>
</gene>
<feature type="binding site" evidence="7">
    <location>
        <position position="239"/>
    </location>
    <ligand>
        <name>Zn(2+)</name>
        <dbReference type="ChEBI" id="CHEBI:29105"/>
    </ligand>
</feature>
<evidence type="ECO:0000256" key="5">
    <source>
        <dbReference type="ARBA" id="ARBA00022833"/>
    </source>
</evidence>
<feature type="binding site" evidence="7">
    <location>
        <position position="69"/>
    </location>
    <ligand>
        <name>Fe(3+)</name>
        <dbReference type="ChEBI" id="CHEBI:29034"/>
    </ligand>
</feature>
<feature type="binding site" evidence="7">
    <location>
        <position position="242"/>
    </location>
    <ligand>
        <name>4-imidazolone-5-propanoate</name>
        <dbReference type="ChEBI" id="CHEBI:77893"/>
    </ligand>
</feature>
<comment type="caution">
    <text evidence="9">The sequence shown here is derived from an EMBL/GenBank/DDBJ whole genome shotgun (WGS) entry which is preliminary data.</text>
</comment>
<dbReference type="UniPathway" id="UPA00379">
    <property type="reaction ID" value="UER00551"/>
</dbReference>
<evidence type="ECO:0000256" key="4">
    <source>
        <dbReference type="ARBA" id="ARBA00022808"/>
    </source>
</evidence>
<keyword evidence="4 7" id="KW-0369">Histidine metabolism</keyword>
<keyword evidence="6 7" id="KW-0408">Iron</keyword>
<feature type="binding site" evidence="7">
    <location>
        <position position="314"/>
    </location>
    <ligand>
        <name>Fe(3+)</name>
        <dbReference type="ChEBI" id="CHEBI:29034"/>
    </ligand>
</feature>
<dbReference type="Pfam" id="PF01979">
    <property type="entry name" value="Amidohydro_1"/>
    <property type="match status" value="1"/>
</dbReference>
<keyword evidence="10" id="KW-1185">Reference proteome</keyword>
<evidence type="ECO:0000313" key="10">
    <source>
        <dbReference type="Proteomes" id="UP000267464"/>
    </source>
</evidence>
<keyword evidence="5 7" id="KW-0862">Zinc</keyword>
<dbReference type="GO" id="GO:0005506">
    <property type="term" value="F:iron ion binding"/>
    <property type="evidence" value="ECO:0007669"/>
    <property type="project" value="UniProtKB-UniRule"/>
</dbReference>
<dbReference type="GO" id="GO:0008270">
    <property type="term" value="F:zinc ion binding"/>
    <property type="evidence" value="ECO:0007669"/>
    <property type="project" value="UniProtKB-UniRule"/>
</dbReference>